<accession>A0ABQ9XY88</accession>
<keyword evidence="2 3" id="KW-0067">ATP-binding</keyword>
<dbReference type="GO" id="GO:0000285">
    <property type="term" value="F:1-phosphatidylinositol-3-phosphate 5-kinase activity"/>
    <property type="evidence" value="ECO:0007669"/>
    <property type="project" value="UniProtKB-EC"/>
</dbReference>
<feature type="region of interest" description="Disordered" evidence="4">
    <location>
        <begin position="945"/>
        <end position="969"/>
    </location>
</feature>
<evidence type="ECO:0000313" key="7">
    <source>
        <dbReference type="Proteomes" id="UP001281761"/>
    </source>
</evidence>
<feature type="compositionally biased region" description="Acidic residues" evidence="4">
    <location>
        <begin position="1590"/>
        <end position="1612"/>
    </location>
</feature>
<dbReference type="InterPro" id="IPR027483">
    <property type="entry name" value="PInositol-4-P-4/5-kinase_C_sf"/>
</dbReference>
<dbReference type="SUPFAM" id="SSF56104">
    <property type="entry name" value="SAICAR synthase-like"/>
    <property type="match status" value="1"/>
</dbReference>
<feature type="region of interest" description="Disordered" evidence="4">
    <location>
        <begin position="1578"/>
        <end position="1615"/>
    </location>
</feature>
<feature type="compositionally biased region" description="Basic and acidic residues" evidence="4">
    <location>
        <begin position="1293"/>
        <end position="1306"/>
    </location>
</feature>
<feature type="compositionally biased region" description="Polar residues" evidence="4">
    <location>
        <begin position="516"/>
        <end position="534"/>
    </location>
</feature>
<sequence length="2068" mass="231620">MELLAENVLKSIRSLPGGSNARLDSFVFNGVVIDANPITREKTRLGGRKARVALFDCRLDGLKSHKDRKPDNVEKTIDEKGNIVRTDEQTPEATESKIFFFDEQMKMTLESKWELIHRYITAFGINLIFTTHIVTQEVQSLLDRSNIAIFVISPEKMALLSFSLNLPLVTDSLQLNPRQIAVCDWWKCVWVEDETIRTDSIDTSSPEELSISSPRSPVWADELDDEDYFPPEKPPELQWDLEDEMVQIGHKKAGLQRDHLIPGEVSPSLLALSPDAAVSEKGKWVLFMNTESQPHTQTICLRGAPMTILSRVTNVGRICLQLLRAGQADCSLWMALHMHPSTFTQDRTVSSPFPFDTFGSIFPRKKLISPLPPPIRTLKQIIQNTTSSPGADLQMKTSPGVDSKLQIAGYHITDANAIQQEIVKPSLSEVLTQTTFFNRLEQFLSSGTPLETAELRQILSSQIPLFISSFPRMSFVLRDADNTQQRVMYNSSVCVVVVNSSEGSRTAEATERDEALNQTLPQQSPQARSESPKLTQKFEDDDDEADGRIISVTQKPPTSRMFPLKTRSAKLISARPEFPSQSLSLSPSEANLKSRSSRAELEENEGLGLSGQGLDRRESLSHLISTASHTLISSSKGQTVSRLRTFSDNLDEEPASSLTTLSFGQSNGTSFRTLFTSRVMTTKQFCVQGETIVLNTLHATPMNTLGHFVLTRLHPISRCIRCGQNKSNHCDTFEILGHRVDATVETNDQSAMQDEQEQVYMWIQCRKCRAQLTPPVVASSSILNMPLARFLDLLYSCECDRLIPYQFTNSQLDTKPEYPRKSRPTLQSMKDLVAQKTNLPASQLPVSIPNPQFTEPTTEAGSLTFNHISPSLMGSPPMLSPRMSLNAVVPIALSSPVNVTRSVLLATSDSYPSPIQPQIPVPLQPQIQSDVNGWYPLPFIPRYNHPLSQRSDRESPGPSPGPSPRLPTVQCQHSTLSGSTVCFSSGSTTVKFEHWTTTPLSVSLPHPVLEWNVSTEQTRFEEEWGSLKLALNRLVQTLKGKLESVTSLLDILPNSATIASAFLVAVADQSKWMEKKIDQIVFEPSIFLKTDVKSTPVVVNGFALSQLKCQILLMSLHWNGRLSQLQIAFVTELHSAVIAEYQRNNILSSDPSKHNETEEINAFFTNQMMNETVRPDDPLMSEQTEDFMRNTLIGTKTIKPKRSGLRRALKDTEITIQHVLGHYAPFAEELLKEPVSSLDDHKAFQLITKLQKARLSKDVKKEVQRILTTEMEEEPHAADMIRKEFERKMEETLRRQEDENAKRVEDGSEQCESVNFSPQTTITPSFPSHSPKARSLALRHRRNPSDQPPRIEPPQFVDETLNIGERLDGDGQDRRAALQINFNALDNILFGHQKVNSMESIESQVTTHTKYSSTSDQQTIVETMATQSPEIKITSFQSNTETPDDLETIQAQIDKRIGDMLRKRKARHQNLNGIVEKSTSIDRAITSLSSFLDETSAPFTAFESEIRGKRIPLPAKNQELLNDTSIDLDVSPFLPFVITHAAPRETPRLDPEDSPVNEKFDNEAGLPTVQEHHEIGEEAESGLEVGVEPDGNEEEQEIEEEEEYESEDDETGIELPPGTDPIWATLPPLSSSLRSYISSLHPCLPSGLFGEKVLVDENEVTSLIASVLLSRGYLDCVLKSAAMCVGVPTLMDEGLWTEQMENSEDAVPKMITGDLSSNQSMQTPASITLSSTPPSAPFHIDPILKSDSTIQACLECSSRDDYCCRYSDGKMHLSITLHYSLQFHALRAKTIGNWRFIHSLLRCSFLDAKGGKSNASFFRTGDKRFVVKQISGVEMRQLLESAFDYFYHYSDTVFGGSGSLLLPIVAIATVQQAQSSDANSSVPIATKRHARHYVIMENQSYDQTYIISFDLKGSIRNRLVKDTGLFGGVLQDSNYLEMMFNWRMKLETHDWQKLIECADRDSKFLCDLNVIDYSLLVGVREDSPVIHVGIIDYIRQYTWDKQLESIVKKTGILGQGSLTPTIIRPSEYRQRFMDSVKVYFTQIPARFELCLGIELSSENSCEEDSDNG</sequence>
<dbReference type="EMBL" id="JARBJD010000056">
    <property type="protein sequence ID" value="KAK2956413.1"/>
    <property type="molecule type" value="Genomic_DNA"/>
</dbReference>
<feature type="region of interest" description="Disordered" evidence="4">
    <location>
        <begin position="505"/>
        <end position="561"/>
    </location>
</feature>
<dbReference type="InterPro" id="IPR027484">
    <property type="entry name" value="PInositol-4-P-5-kinase_N"/>
</dbReference>
<dbReference type="CDD" id="cd17300">
    <property type="entry name" value="PIPKc_PIKfyve"/>
    <property type="match status" value="1"/>
</dbReference>
<keyword evidence="7" id="KW-1185">Reference proteome</keyword>
<dbReference type="Gene3D" id="3.30.800.10">
    <property type="entry name" value="Phosphatidylinositol Phosphate Kinase II Beta"/>
    <property type="match status" value="1"/>
</dbReference>
<feature type="compositionally biased region" description="Polar residues" evidence="4">
    <location>
        <begin position="579"/>
        <end position="594"/>
    </location>
</feature>
<dbReference type="InterPro" id="IPR044769">
    <property type="entry name" value="PIKfyve_PIPKc"/>
</dbReference>
<evidence type="ECO:0000256" key="2">
    <source>
        <dbReference type="ARBA" id="ARBA00022840"/>
    </source>
</evidence>
<dbReference type="SMART" id="SM00330">
    <property type="entry name" value="PIPKc"/>
    <property type="match status" value="1"/>
</dbReference>
<evidence type="ECO:0000313" key="6">
    <source>
        <dbReference type="EMBL" id="KAK2956413.1"/>
    </source>
</evidence>
<dbReference type="Proteomes" id="UP001281761">
    <property type="component" value="Unassembled WGS sequence"/>
</dbReference>
<keyword evidence="3 6" id="KW-0808">Transferase</keyword>
<dbReference type="PANTHER" id="PTHR45748">
    <property type="entry name" value="1-PHOSPHATIDYLINOSITOL 3-PHOSPHATE 5-KINASE-RELATED"/>
    <property type="match status" value="1"/>
</dbReference>
<protein>
    <submittedName>
        <fullName evidence="6">1-phosphatidylinositol 3-phosphate 5-kinase fab1</fullName>
        <ecNumber evidence="6">2.7.1.150</ecNumber>
    </submittedName>
</protein>
<dbReference type="PANTHER" id="PTHR45748:SF7">
    <property type="entry name" value="1-PHOSPHATIDYLINOSITOL 3-PHOSPHATE 5-KINASE-RELATED"/>
    <property type="match status" value="1"/>
</dbReference>
<proteinExistence type="predicted"/>
<name>A0ABQ9XY88_9EUKA</name>
<comment type="caution">
    <text evidence="6">The sequence shown here is derived from an EMBL/GenBank/DDBJ whole genome shotgun (WGS) entry which is preliminary data.</text>
</comment>
<organism evidence="6 7">
    <name type="scientific">Blattamonas nauphoetae</name>
    <dbReference type="NCBI Taxonomy" id="2049346"/>
    <lineage>
        <taxon>Eukaryota</taxon>
        <taxon>Metamonada</taxon>
        <taxon>Preaxostyla</taxon>
        <taxon>Oxymonadida</taxon>
        <taxon>Blattamonas</taxon>
    </lineage>
</organism>
<gene>
    <name evidence="6" type="ORF">BLNAU_8636</name>
</gene>
<evidence type="ECO:0000259" key="5">
    <source>
        <dbReference type="PROSITE" id="PS51455"/>
    </source>
</evidence>
<dbReference type="PROSITE" id="PS51455">
    <property type="entry name" value="PIPK"/>
    <property type="match status" value="1"/>
</dbReference>
<keyword evidence="3" id="KW-0418">Kinase</keyword>
<evidence type="ECO:0000256" key="3">
    <source>
        <dbReference type="PROSITE-ProRule" id="PRU00781"/>
    </source>
</evidence>
<evidence type="ECO:0000256" key="1">
    <source>
        <dbReference type="ARBA" id="ARBA00022741"/>
    </source>
</evidence>
<reference evidence="6 7" key="1">
    <citation type="journal article" date="2022" name="bioRxiv">
        <title>Genomics of Preaxostyla Flagellates Illuminates Evolutionary Transitions and the Path Towards Mitochondrial Loss.</title>
        <authorList>
            <person name="Novak L.V.F."/>
            <person name="Treitli S.C."/>
            <person name="Pyrih J."/>
            <person name="Halakuc P."/>
            <person name="Pipaliya S.V."/>
            <person name="Vacek V."/>
            <person name="Brzon O."/>
            <person name="Soukal P."/>
            <person name="Eme L."/>
            <person name="Dacks J.B."/>
            <person name="Karnkowska A."/>
            <person name="Elias M."/>
            <person name="Hampl V."/>
        </authorList>
    </citation>
    <scope>NUCLEOTIDE SEQUENCE [LARGE SCALE GENOMIC DNA]</scope>
    <source>
        <strain evidence="6">NAU3</strain>
        <tissue evidence="6">Gut</tissue>
    </source>
</reference>
<feature type="region of interest" description="Disordered" evidence="4">
    <location>
        <begin position="1293"/>
        <end position="1355"/>
    </location>
</feature>
<keyword evidence="1 3" id="KW-0547">Nucleotide-binding</keyword>
<feature type="compositionally biased region" description="Polar residues" evidence="4">
    <location>
        <begin position="1310"/>
        <end position="1328"/>
    </location>
</feature>
<dbReference type="Pfam" id="PF01504">
    <property type="entry name" value="PIP5K"/>
    <property type="match status" value="2"/>
</dbReference>
<dbReference type="Gene3D" id="3.50.7.10">
    <property type="entry name" value="GroEL"/>
    <property type="match status" value="1"/>
</dbReference>
<feature type="region of interest" description="Disordered" evidence="4">
    <location>
        <begin position="575"/>
        <end position="613"/>
    </location>
</feature>
<dbReference type="InterPro" id="IPR027409">
    <property type="entry name" value="GroEL-like_apical_dom_sf"/>
</dbReference>
<evidence type="ECO:0000256" key="4">
    <source>
        <dbReference type="SAM" id="MobiDB-lite"/>
    </source>
</evidence>
<dbReference type="InterPro" id="IPR002498">
    <property type="entry name" value="PInositol-4-P-4/5-kinase_core"/>
</dbReference>
<dbReference type="Gene3D" id="3.30.810.10">
    <property type="entry name" value="2-Layer Sandwich"/>
    <property type="match status" value="1"/>
</dbReference>
<dbReference type="EC" id="2.7.1.150" evidence="6"/>
<feature type="domain" description="PIPK" evidence="5">
    <location>
        <begin position="1713"/>
        <end position="2040"/>
    </location>
</feature>